<organism evidence="1 2">
    <name type="scientific">Moumouvirus goulette</name>
    <dbReference type="NCBI Taxonomy" id="1247379"/>
    <lineage>
        <taxon>Viruses</taxon>
        <taxon>Varidnaviria</taxon>
        <taxon>Bamfordvirae</taxon>
        <taxon>Nucleocytoviricota</taxon>
        <taxon>Megaviricetes</taxon>
        <taxon>Imitervirales</taxon>
        <taxon>Mimiviridae</taxon>
        <taxon>Megamimivirinae</taxon>
        <taxon>Moumouvirus</taxon>
        <taxon>Moumouvirus goulettemassiliense</taxon>
    </lineage>
</organism>
<name>M1PXF9_9VIRU</name>
<dbReference type="Proteomes" id="UP000241071">
    <property type="component" value="Segment"/>
</dbReference>
<protein>
    <submittedName>
        <fullName evidence="1">Uncharacterized protein</fullName>
    </submittedName>
</protein>
<reference evidence="1 2" key="1">
    <citation type="submission" date="2012-10" db="EMBL/GenBank/DDBJ databases">
        <title>Complete genome sequence of Moumouvirus goulette.</title>
        <authorList>
            <person name="Fournous G."/>
            <person name="Bougalmi M."/>
            <person name="Colson P."/>
        </authorList>
    </citation>
    <scope>NUCLEOTIDE SEQUENCE [LARGE SCALE GENOMIC DNA]</scope>
</reference>
<accession>M1PXF9</accession>
<sequence length="87" mass="10384">MSINNKDMDQIIGLNNIDIEYQTELNIQYEKQIAIENIIKMYNEVIVNFKNGNLPVYNPNLFNFLSQEKFIKWAIQNNKNLKELFEI</sequence>
<gene>
    <name evidence="1" type="ORF">glt_00623</name>
</gene>
<proteinExistence type="predicted"/>
<evidence type="ECO:0000313" key="1">
    <source>
        <dbReference type="EMBL" id="AGF85432.1"/>
    </source>
</evidence>
<evidence type="ECO:0000313" key="2">
    <source>
        <dbReference type="Proteomes" id="UP000241071"/>
    </source>
</evidence>
<keyword evidence="2" id="KW-1185">Reference proteome</keyword>
<dbReference type="EMBL" id="KC008572">
    <property type="protein sequence ID" value="AGF85432.1"/>
    <property type="molecule type" value="Genomic_DNA"/>
</dbReference>